<organism evidence="3">
    <name type="scientific">uncultured Caudovirales phage</name>
    <dbReference type="NCBI Taxonomy" id="2100421"/>
    <lineage>
        <taxon>Viruses</taxon>
        <taxon>Duplodnaviria</taxon>
        <taxon>Heunggongvirae</taxon>
        <taxon>Uroviricota</taxon>
        <taxon>Caudoviricetes</taxon>
        <taxon>Peduoviridae</taxon>
        <taxon>Maltschvirus</taxon>
        <taxon>Maltschvirus maltsch</taxon>
    </lineage>
</organism>
<evidence type="ECO:0000313" key="3">
    <source>
        <dbReference type="EMBL" id="CAB4153305.1"/>
    </source>
</evidence>
<dbReference type="PANTHER" id="PTHR46797:SF1">
    <property type="entry name" value="METHYLPHOSPHONATE SYNTHASE"/>
    <property type="match status" value="1"/>
</dbReference>
<protein>
    <submittedName>
        <fullName evidence="3">HTH_XRE domain containing protein</fullName>
    </submittedName>
</protein>
<dbReference type="InterPro" id="IPR010982">
    <property type="entry name" value="Lambda_DNA-bd_dom_sf"/>
</dbReference>
<proteinExistence type="predicted"/>
<dbReference type="GO" id="GO:0003700">
    <property type="term" value="F:DNA-binding transcription factor activity"/>
    <property type="evidence" value="ECO:0007669"/>
    <property type="project" value="TreeGrafter"/>
</dbReference>
<dbReference type="PANTHER" id="PTHR46797">
    <property type="entry name" value="HTH-TYPE TRANSCRIPTIONAL REGULATOR"/>
    <property type="match status" value="1"/>
</dbReference>
<dbReference type="SUPFAM" id="SSF47413">
    <property type="entry name" value="lambda repressor-like DNA-binding domains"/>
    <property type="match status" value="1"/>
</dbReference>
<dbReference type="InterPro" id="IPR001387">
    <property type="entry name" value="Cro/C1-type_HTH"/>
</dbReference>
<name>A0A6J5N146_9CAUD</name>
<sequence>MGSAIKTERERQNLTLRDVAKLSYTSLGYLSEVERGLKQPSFDVLEPLCDALNYPLSKLLQVVGTSLEEVGK</sequence>
<dbReference type="CDD" id="cd00093">
    <property type="entry name" value="HTH_XRE"/>
    <property type="match status" value="1"/>
</dbReference>
<accession>A0A6J5N146</accession>
<dbReference type="Gene3D" id="1.10.260.40">
    <property type="entry name" value="lambda repressor-like DNA-binding domains"/>
    <property type="match status" value="1"/>
</dbReference>
<evidence type="ECO:0000259" key="2">
    <source>
        <dbReference type="PROSITE" id="PS50943"/>
    </source>
</evidence>
<dbReference type="Pfam" id="PF01381">
    <property type="entry name" value="HTH_3"/>
    <property type="match status" value="1"/>
</dbReference>
<reference evidence="3" key="1">
    <citation type="submission" date="2020-04" db="EMBL/GenBank/DDBJ databases">
        <authorList>
            <person name="Chiriac C."/>
            <person name="Salcher M."/>
            <person name="Ghai R."/>
            <person name="Kavagutti S V."/>
        </authorList>
    </citation>
    <scope>NUCLEOTIDE SEQUENCE</scope>
</reference>
<gene>
    <name evidence="3" type="ORF">UFOVP621_81</name>
</gene>
<dbReference type="SMART" id="SM00530">
    <property type="entry name" value="HTH_XRE"/>
    <property type="match status" value="1"/>
</dbReference>
<evidence type="ECO:0000256" key="1">
    <source>
        <dbReference type="ARBA" id="ARBA00023125"/>
    </source>
</evidence>
<dbReference type="EMBL" id="LR796586">
    <property type="protein sequence ID" value="CAB4153305.1"/>
    <property type="molecule type" value="Genomic_DNA"/>
</dbReference>
<dbReference type="PROSITE" id="PS50943">
    <property type="entry name" value="HTH_CROC1"/>
    <property type="match status" value="1"/>
</dbReference>
<dbReference type="InterPro" id="IPR050807">
    <property type="entry name" value="TransReg_Diox_bact_type"/>
</dbReference>
<keyword evidence="1" id="KW-0238">DNA-binding</keyword>
<feature type="domain" description="HTH cro/C1-type" evidence="2">
    <location>
        <begin position="5"/>
        <end position="59"/>
    </location>
</feature>
<dbReference type="GO" id="GO:0003677">
    <property type="term" value="F:DNA binding"/>
    <property type="evidence" value="ECO:0007669"/>
    <property type="project" value="UniProtKB-KW"/>
</dbReference>